<evidence type="ECO:0000313" key="3">
    <source>
        <dbReference type="Proteomes" id="UP000005239"/>
    </source>
</evidence>
<evidence type="ECO:0000256" key="1">
    <source>
        <dbReference type="ARBA" id="ARBA00023157"/>
    </source>
</evidence>
<dbReference type="InterPro" id="IPR000859">
    <property type="entry name" value="CUB_dom"/>
</dbReference>
<sequence length="626" mass="72460">MCLRDKYDFKDPANEFNVPPKEMCYVPAGGDCRRLEVQRLVVANVKKLYSCIWNQTRQLESSHDRKVFHLDNWITQTSCEYFEFRLTIYELVTVNGIVYRVPRHRNDFPREEYVGARDTAFLLIIKSKKEAHELDIHYSYTTSSDYNHLRLGNLNYSCPFPLISLNDDNPRFLPSDDFIAFDCAVQINSTSNVQRLMHYEGELATEMNAIYHTYWTCPNNVMNAFMPSMNRKLNSSEDHSEIALFGSSFVISFWQSLHKQFKPFNHPYLIELAPSCLCENDTDREIGLESRAIIRRTLYEHIEGVESPYSQCFHIECSRTIYMNPSLESTYRINMRVLGNRLRPTVSVIDGNFTIDNNSPNMSSIHHERGLHFALFMRLNIKSKRESGANQCRCPSISGSFAHFEFPPTCDRVDCIFNLTGSDSHLTYDPYHDCTGDRVLYRSYNGEVIDIYRGRNIIRNPIDEPVMVLFHRTKPCEQHSFSVVALGAPREHHVVFSINDFDVADDQLKIFFGESRDDYMMSFTSYEEDPDEVDSGERDIMINFVSDDMEQGKGYNITVRAIPFEKVEEGMSWWMIGLILIVASAIAALGCVQRDRIRNGITVTRMGRRFGGAFTNPFVDNDDQFL</sequence>
<dbReference type="EnsemblMetazoa" id="PPA34924.1">
    <property type="protein sequence ID" value="PPA34924.1"/>
    <property type="gene ID" value="WBGene00273293"/>
</dbReference>
<dbReference type="Pfam" id="PF00431">
    <property type="entry name" value="CUB"/>
    <property type="match status" value="1"/>
</dbReference>
<keyword evidence="1" id="KW-1015">Disulfide bond</keyword>
<reference evidence="3" key="1">
    <citation type="journal article" date="2008" name="Nat. Genet.">
        <title>The Pristionchus pacificus genome provides a unique perspective on nematode lifestyle and parasitism.</title>
        <authorList>
            <person name="Dieterich C."/>
            <person name="Clifton S.W."/>
            <person name="Schuster L.N."/>
            <person name="Chinwalla A."/>
            <person name="Delehaunty K."/>
            <person name="Dinkelacker I."/>
            <person name="Fulton L."/>
            <person name="Fulton R."/>
            <person name="Godfrey J."/>
            <person name="Minx P."/>
            <person name="Mitreva M."/>
            <person name="Roeseler W."/>
            <person name="Tian H."/>
            <person name="Witte H."/>
            <person name="Yang S.P."/>
            <person name="Wilson R.K."/>
            <person name="Sommer R.J."/>
        </authorList>
    </citation>
    <scope>NUCLEOTIDE SEQUENCE [LARGE SCALE GENOMIC DNA]</scope>
    <source>
        <strain evidence="3">PS312</strain>
    </source>
</reference>
<keyword evidence="3" id="KW-1185">Reference proteome</keyword>
<dbReference type="Gene3D" id="2.60.120.290">
    <property type="entry name" value="Spermadhesin, CUB domain"/>
    <property type="match status" value="1"/>
</dbReference>
<protein>
    <submittedName>
        <fullName evidence="2">CUB domain-containing protein</fullName>
    </submittedName>
</protein>
<proteinExistence type="predicted"/>
<dbReference type="AlphaFoldDB" id="A0A2A6C5C2"/>
<gene>
    <name evidence="2" type="primary">WBGene00273293</name>
</gene>
<dbReference type="Proteomes" id="UP000005239">
    <property type="component" value="Unassembled WGS sequence"/>
</dbReference>
<accession>A0A8R1YT98</accession>
<dbReference type="InterPro" id="IPR035914">
    <property type="entry name" value="Sperma_CUB_dom_sf"/>
</dbReference>
<organism evidence="2 3">
    <name type="scientific">Pristionchus pacificus</name>
    <name type="common">Parasitic nematode worm</name>
    <dbReference type="NCBI Taxonomy" id="54126"/>
    <lineage>
        <taxon>Eukaryota</taxon>
        <taxon>Metazoa</taxon>
        <taxon>Ecdysozoa</taxon>
        <taxon>Nematoda</taxon>
        <taxon>Chromadorea</taxon>
        <taxon>Rhabditida</taxon>
        <taxon>Rhabditina</taxon>
        <taxon>Diplogasteromorpha</taxon>
        <taxon>Diplogasteroidea</taxon>
        <taxon>Neodiplogasteridae</taxon>
        <taxon>Pristionchus</taxon>
    </lineage>
</organism>
<evidence type="ECO:0000313" key="2">
    <source>
        <dbReference type="EnsemblMetazoa" id="PPA34924.1"/>
    </source>
</evidence>
<reference evidence="2" key="2">
    <citation type="submission" date="2022-06" db="UniProtKB">
        <authorList>
            <consortium name="EnsemblMetazoa"/>
        </authorList>
    </citation>
    <scope>IDENTIFICATION</scope>
    <source>
        <strain evidence="2">PS312</strain>
    </source>
</reference>
<name>A0A2A6C5C2_PRIPA</name>
<accession>A0A2A6C5C2</accession>